<dbReference type="SUPFAM" id="SSF52540">
    <property type="entry name" value="P-loop containing nucleoside triphosphate hydrolases"/>
    <property type="match status" value="1"/>
</dbReference>
<name>A0ABT1VYY4_9PROT</name>
<accession>A0ABT1VYY4</accession>
<dbReference type="InterPro" id="IPR052736">
    <property type="entry name" value="Stf3_sulfotransferase"/>
</dbReference>
<comment type="caution">
    <text evidence="1">The sequence shown here is derived from an EMBL/GenBank/DDBJ whole genome shotgun (WGS) entry which is preliminary data.</text>
</comment>
<evidence type="ECO:0000313" key="2">
    <source>
        <dbReference type="Proteomes" id="UP001524547"/>
    </source>
</evidence>
<dbReference type="PANTHER" id="PTHR36451">
    <property type="entry name" value="PAPS-DEPENDENT SULFOTRANSFERASE STF3"/>
    <property type="match status" value="1"/>
</dbReference>
<dbReference type="PANTHER" id="PTHR36451:SF1">
    <property type="entry name" value="OMEGA-HYDROXY-BETA-DIHYDROMENAQUINONE-9 SULFOTRANSFERASE STF3"/>
    <property type="match status" value="1"/>
</dbReference>
<organism evidence="1 2">
    <name type="scientific">Rhizosaccharibacter radicis</name>
    <dbReference type="NCBI Taxonomy" id="2782605"/>
    <lineage>
        <taxon>Bacteria</taxon>
        <taxon>Pseudomonadati</taxon>
        <taxon>Pseudomonadota</taxon>
        <taxon>Alphaproteobacteria</taxon>
        <taxon>Acetobacterales</taxon>
        <taxon>Acetobacteraceae</taxon>
        <taxon>Rhizosaccharibacter</taxon>
    </lineage>
</organism>
<protein>
    <submittedName>
        <fullName evidence="1">Sulfotransferase</fullName>
    </submittedName>
</protein>
<proteinExistence type="predicted"/>
<dbReference type="Gene3D" id="3.40.50.300">
    <property type="entry name" value="P-loop containing nucleotide triphosphate hydrolases"/>
    <property type="match status" value="1"/>
</dbReference>
<reference evidence="1 2" key="1">
    <citation type="submission" date="2022-06" db="EMBL/GenBank/DDBJ databases">
        <title>Rhizosaccharibacter gen. nov. sp. nov. KSS12, endophytic bacteria isolated from sugarcane.</title>
        <authorList>
            <person name="Pitiwittayakul N."/>
        </authorList>
    </citation>
    <scope>NUCLEOTIDE SEQUENCE [LARGE SCALE GENOMIC DNA]</scope>
    <source>
        <strain evidence="1 2">KSS12</strain>
    </source>
</reference>
<dbReference type="EMBL" id="JAMZEJ010000007">
    <property type="protein sequence ID" value="MCQ8241552.1"/>
    <property type="molecule type" value="Genomic_DNA"/>
</dbReference>
<sequence>MLEPAYGSRSGKGRAHRLFHPLCGATPDVLLPLILDAALHRGIAPGRAHVLGVALLMAGIRLPFTLGEAVAASALDRWRPAGPPPVFIVGHWRSGTTHLANLLSRSPAFGILSPISVGLPAEALGLARVARPFMEQFFPHTRLIDDLALASDLPQEDELAMANLSLLSCNHGVYFPYRLTEAFDRGVFLDGVGERSLRRWGGRLRHYVRKMGWLAGGRPVLIRNPANSARIPLMRALWPDARFIHIHRHPAEVVTSSRRVFDTLLRELSLGAPVADTGALVRRVYPRLMETLDRDVAALPPGQFAEIRFEHLRRRPMEELGRVHRELSLPGFEDAAPFFERYLRTVEGHVPRARSDAVPPSETAWLRERCAPIFRRWGYALPEDGDLPEAA</sequence>
<dbReference type="Pfam" id="PF13469">
    <property type="entry name" value="Sulfotransfer_3"/>
    <property type="match status" value="1"/>
</dbReference>
<evidence type="ECO:0000313" key="1">
    <source>
        <dbReference type="EMBL" id="MCQ8241552.1"/>
    </source>
</evidence>
<dbReference type="InterPro" id="IPR027417">
    <property type="entry name" value="P-loop_NTPase"/>
</dbReference>
<keyword evidence="2" id="KW-1185">Reference proteome</keyword>
<dbReference type="RefSeq" id="WP_422920300.1">
    <property type="nucleotide sequence ID" value="NZ_JAMZEJ010000007.1"/>
</dbReference>
<gene>
    <name evidence="1" type="ORF">NFI88_11965</name>
</gene>
<dbReference type="Proteomes" id="UP001524547">
    <property type="component" value="Unassembled WGS sequence"/>
</dbReference>